<evidence type="ECO:0000313" key="2">
    <source>
        <dbReference type="Proteomes" id="UP000477739"/>
    </source>
</evidence>
<sequence>MVWKVLGTILCPNTGIAYSGLKGLRHLKLIIWYEADIYMAPDDVITPFSSGVLINDTYHDITVYNVTPYSDSFWEELKEKLACPFNKDRGREICNYNLHCQVKCCPYGFSAAL</sequence>
<proteinExistence type="predicted"/>
<dbReference type="RefSeq" id="WP_155108720.1">
    <property type="nucleotide sequence ID" value="NZ_WMJZ01000016.1"/>
</dbReference>
<name>A0A6L6IML0_9ENTR</name>
<gene>
    <name evidence="1" type="primary">iraM</name>
    <name evidence="1" type="ORF">GJV78_12805</name>
</gene>
<dbReference type="NCBIfam" id="NF007393">
    <property type="entry name" value="PRK09919.1"/>
    <property type="match status" value="1"/>
</dbReference>
<organism evidence="1 2">
    <name type="scientific">Intestinirhabdus alba</name>
    <dbReference type="NCBI Taxonomy" id="2899544"/>
    <lineage>
        <taxon>Bacteria</taxon>
        <taxon>Pseudomonadati</taxon>
        <taxon>Pseudomonadota</taxon>
        <taxon>Gammaproteobacteria</taxon>
        <taxon>Enterobacterales</taxon>
        <taxon>Enterobacteriaceae</taxon>
        <taxon>Intestinirhabdus</taxon>
    </lineage>
</organism>
<dbReference type="EMBL" id="WMJZ01000016">
    <property type="protein sequence ID" value="MTH47117.1"/>
    <property type="molecule type" value="Genomic_DNA"/>
</dbReference>
<dbReference type="Gene3D" id="2.40.50.650">
    <property type="match status" value="1"/>
</dbReference>
<dbReference type="Pfam" id="PF11183">
    <property type="entry name" value="PmrD"/>
    <property type="match status" value="1"/>
</dbReference>
<reference evidence="1 2" key="1">
    <citation type="submission" date="2019-11" db="EMBL/GenBank/DDBJ databases">
        <title>Escherichia alba sp. nov. isolated from the gut of plastic-eating superworms Zophobas atratus.</title>
        <authorList>
            <person name="Yang Y."/>
        </authorList>
    </citation>
    <scope>NUCLEOTIDE SEQUENCE [LARGE SCALE GENOMIC DNA]</scope>
    <source>
        <strain evidence="2">BIT-B35</strain>
    </source>
</reference>
<dbReference type="InterPro" id="IPR044854">
    <property type="entry name" value="IraM/PmrD"/>
</dbReference>
<dbReference type="InterPro" id="IPR038679">
    <property type="entry name" value="PmrD_sf"/>
</dbReference>
<comment type="caution">
    <text evidence="1">The sequence shown here is derived from an EMBL/GenBank/DDBJ whole genome shotgun (WGS) entry which is preliminary data.</text>
</comment>
<dbReference type="AlphaFoldDB" id="A0A6L6IML0"/>
<dbReference type="OrthoDB" id="6555626at2"/>
<accession>A0A6L6IML0</accession>
<dbReference type="Proteomes" id="UP000477739">
    <property type="component" value="Unassembled WGS sequence"/>
</dbReference>
<keyword evidence="2" id="KW-1185">Reference proteome</keyword>
<protein>
    <submittedName>
        <fullName evidence="1">Anti-adapter protein IraM</fullName>
    </submittedName>
</protein>
<evidence type="ECO:0000313" key="1">
    <source>
        <dbReference type="EMBL" id="MTH47117.1"/>
    </source>
</evidence>